<evidence type="ECO:0000259" key="1">
    <source>
        <dbReference type="Pfam" id="PF18796"/>
    </source>
</evidence>
<proteinExistence type="predicted"/>
<dbReference type="InterPro" id="IPR041047">
    <property type="entry name" value="LPD1"/>
</dbReference>
<organism evidence="2 3">
    <name type="scientific">Lactococcus petauri</name>
    <dbReference type="NCBI Taxonomy" id="1940789"/>
    <lineage>
        <taxon>Bacteria</taxon>
        <taxon>Bacillati</taxon>
        <taxon>Bacillota</taxon>
        <taxon>Bacilli</taxon>
        <taxon>Lactobacillales</taxon>
        <taxon>Streptococcaceae</taxon>
        <taxon>Lactococcus</taxon>
    </lineage>
</organism>
<dbReference type="Proteomes" id="UP000194606">
    <property type="component" value="Unassembled WGS sequence"/>
</dbReference>
<reference evidence="2 3" key="1">
    <citation type="submission" date="2017-02" db="EMBL/GenBank/DDBJ databases">
        <authorList>
            <person name="Peterson S.W."/>
        </authorList>
    </citation>
    <scope>NUCLEOTIDE SEQUENCE [LARGE SCALE GENOMIC DNA]</scope>
    <source>
        <strain evidence="2">159469</strain>
    </source>
</reference>
<comment type="caution">
    <text evidence="2">The sequence shown here is derived from an EMBL/GenBank/DDBJ whole genome shotgun (WGS) entry which is preliminary data.</text>
</comment>
<dbReference type="RefSeq" id="WP_086581933.1">
    <property type="nucleotide sequence ID" value="NZ_MUIZ01000001.1"/>
</dbReference>
<dbReference type="AlphaFoldDB" id="A0A252CF85"/>
<evidence type="ECO:0000313" key="3">
    <source>
        <dbReference type="Proteomes" id="UP000194606"/>
    </source>
</evidence>
<dbReference type="EMBL" id="MUIZ01000001">
    <property type="protein sequence ID" value="OUK05198.1"/>
    <property type="molecule type" value="Genomic_DNA"/>
</dbReference>
<gene>
    <name evidence="2" type="ORF">BZZ03_00325</name>
</gene>
<sequence>MNKTTFKPIVSVIRKQTAATKSQGKFTLKEDDNPYQVVQKLTKFIAKNSEKPSNEEILDALAFFYPDAAFEAIEDGFTRTTSQGEAIANLKQMQLRLKGFSKAVPDCNSAVLFSRTTRNRKDEEIKDLFILSPLAGYTQNQYTFWSNNERNGLAHSQYSRIFLLSLDKLVGQHKVYNLLQSYLSKEFSTFATEEALVELFKHTFCRPEYASKKKYRYYWTEELQDIMECFYCDEPETFSRLVKKEGYTIEIKEGDNAYESLMKFKKGGATYFVYPANDKKRYQLTATIKFVMETLSKLYREDQNVQLLNTYAKSAASTYATAFQTKKNIPERIQLAMSQSTFSKDFSFVEFDETVDLDKIRVLENEWEIYRKILPHAQNGNTPDLRFRYLGKHKANGIFFPGANSIGVDPRHGIQSFSHEYGHFLDFNNSSEVPLSLHDEFSPILLAYQEAYDCLAEKPATTGKCSDDYFKTPTEVFARAFEVYLDSFKDVQTSFKKSSLEFSLAHKPFEKIKDDVQHYFDQLFPEMRQAVEVVKALQNQPLSPVSVLSEPRVMHKVVEEVEPQFFEQLSLF</sequence>
<accession>A0A252CF85</accession>
<name>A0A252CF85_9LACT</name>
<protein>
    <recommendedName>
        <fullName evidence="1">Large polyvalent protein-associated domain-containing protein</fullName>
    </recommendedName>
</protein>
<evidence type="ECO:0000313" key="2">
    <source>
        <dbReference type="EMBL" id="OUK05198.1"/>
    </source>
</evidence>
<dbReference type="Pfam" id="PF18796">
    <property type="entry name" value="LPD1"/>
    <property type="match status" value="1"/>
</dbReference>
<feature type="domain" description="Large polyvalent protein-associated" evidence="1">
    <location>
        <begin position="465"/>
        <end position="530"/>
    </location>
</feature>